<proteinExistence type="predicted"/>
<dbReference type="InterPro" id="IPR021005">
    <property type="entry name" value="Znf_CGNR"/>
</dbReference>
<dbReference type="SUPFAM" id="SSF160904">
    <property type="entry name" value="Jann2411-like"/>
    <property type="match status" value="1"/>
</dbReference>
<organism evidence="2 3">
    <name type="scientific">Streptomyces chitinivorans</name>
    <dbReference type="NCBI Taxonomy" id="1257027"/>
    <lineage>
        <taxon>Bacteria</taxon>
        <taxon>Bacillati</taxon>
        <taxon>Actinomycetota</taxon>
        <taxon>Actinomycetes</taxon>
        <taxon>Kitasatosporales</taxon>
        <taxon>Streptomycetaceae</taxon>
        <taxon>Streptomyces</taxon>
    </lineage>
</organism>
<dbReference type="InterPro" id="IPR010852">
    <property type="entry name" value="ABATE"/>
</dbReference>
<accession>A0ABW7HVG8</accession>
<evidence type="ECO:0000313" key="3">
    <source>
        <dbReference type="Proteomes" id="UP001607069"/>
    </source>
</evidence>
<dbReference type="Gene3D" id="1.10.3300.10">
    <property type="entry name" value="Jann2411-like domain"/>
    <property type="match status" value="1"/>
</dbReference>
<feature type="domain" description="Zinc finger CGNR" evidence="1">
    <location>
        <begin position="31"/>
        <end position="74"/>
    </location>
</feature>
<sequence>MRPDTTAGVTGALGRCLAIAGHAAFDGTWRRLKVCPSEDCQWAFHHHSKNRSGTWCQMAECGNRAKVNAYRARHRRE</sequence>
<dbReference type="RefSeq" id="WP_279949348.1">
    <property type="nucleotide sequence ID" value="NZ_BAABEN010000010.1"/>
</dbReference>
<dbReference type="InterPro" id="IPR023286">
    <property type="entry name" value="ABATE_dom_sf"/>
</dbReference>
<dbReference type="EMBL" id="JBIHMK010000053">
    <property type="protein sequence ID" value="MFH0249589.1"/>
    <property type="molecule type" value="Genomic_DNA"/>
</dbReference>
<evidence type="ECO:0000259" key="1">
    <source>
        <dbReference type="Pfam" id="PF11706"/>
    </source>
</evidence>
<name>A0ABW7HVG8_9ACTN</name>
<dbReference type="Pfam" id="PF11706">
    <property type="entry name" value="zf-CGNR"/>
    <property type="match status" value="1"/>
</dbReference>
<dbReference type="PANTHER" id="PTHR35525:SF3">
    <property type="entry name" value="BLL6575 PROTEIN"/>
    <property type="match status" value="1"/>
</dbReference>
<gene>
    <name evidence="2" type="ORF">ACG5V6_15360</name>
</gene>
<evidence type="ECO:0000313" key="2">
    <source>
        <dbReference type="EMBL" id="MFH0249589.1"/>
    </source>
</evidence>
<dbReference type="PANTHER" id="PTHR35525">
    <property type="entry name" value="BLL6575 PROTEIN"/>
    <property type="match status" value="1"/>
</dbReference>
<protein>
    <submittedName>
        <fullName evidence="2">CGNR zinc finger domain-containing protein</fullName>
    </submittedName>
</protein>
<comment type="caution">
    <text evidence="2">The sequence shown here is derived from an EMBL/GenBank/DDBJ whole genome shotgun (WGS) entry which is preliminary data.</text>
</comment>
<keyword evidence="3" id="KW-1185">Reference proteome</keyword>
<dbReference type="Proteomes" id="UP001607069">
    <property type="component" value="Unassembled WGS sequence"/>
</dbReference>
<reference evidence="2 3" key="1">
    <citation type="submission" date="2024-10" db="EMBL/GenBank/DDBJ databases">
        <authorList>
            <person name="Cho J.-C."/>
        </authorList>
    </citation>
    <scope>NUCLEOTIDE SEQUENCE [LARGE SCALE GENOMIC DNA]</scope>
    <source>
        <strain evidence="2 3">KCTC29696</strain>
    </source>
</reference>